<comment type="catalytic activity">
    <reaction evidence="5">
        <text>L-proline + NAD(+) = (S)-1-pyrroline-5-carboxylate + NADH + 2 H(+)</text>
        <dbReference type="Rhea" id="RHEA:14105"/>
        <dbReference type="ChEBI" id="CHEBI:15378"/>
        <dbReference type="ChEBI" id="CHEBI:17388"/>
        <dbReference type="ChEBI" id="CHEBI:57540"/>
        <dbReference type="ChEBI" id="CHEBI:57945"/>
        <dbReference type="ChEBI" id="CHEBI:60039"/>
        <dbReference type="EC" id="1.5.1.2"/>
    </reaction>
</comment>
<gene>
    <name evidence="5" type="primary">proC</name>
    <name evidence="11" type="ORF">A3K49_06810</name>
</gene>
<keyword evidence="5 8" id="KW-0028">Amino-acid biosynthesis</keyword>
<dbReference type="FunFam" id="1.10.3730.10:FF:000001">
    <property type="entry name" value="Pyrroline-5-carboxylate reductase"/>
    <property type="match status" value="1"/>
</dbReference>
<evidence type="ECO:0000256" key="3">
    <source>
        <dbReference type="ARBA" id="ARBA00023002"/>
    </source>
</evidence>
<evidence type="ECO:0000259" key="9">
    <source>
        <dbReference type="Pfam" id="PF03807"/>
    </source>
</evidence>
<dbReference type="GO" id="GO:0004735">
    <property type="term" value="F:pyrroline-5-carboxylate reductase activity"/>
    <property type="evidence" value="ECO:0007669"/>
    <property type="project" value="UniProtKB-UniRule"/>
</dbReference>
<dbReference type="GO" id="GO:0005737">
    <property type="term" value="C:cytoplasm"/>
    <property type="evidence" value="ECO:0007669"/>
    <property type="project" value="UniProtKB-SubCell"/>
</dbReference>
<dbReference type="PANTHER" id="PTHR11645">
    <property type="entry name" value="PYRROLINE-5-CARBOXYLATE REDUCTASE"/>
    <property type="match status" value="1"/>
</dbReference>
<dbReference type="NCBIfam" id="TIGR00112">
    <property type="entry name" value="proC"/>
    <property type="match status" value="1"/>
</dbReference>
<dbReference type="PIRSF" id="PIRSF000193">
    <property type="entry name" value="Pyrrol-5-carb_rd"/>
    <property type="match status" value="1"/>
</dbReference>
<feature type="binding site" evidence="7">
    <location>
        <begin position="6"/>
        <end position="11"/>
    </location>
    <ligand>
        <name>NADP(+)</name>
        <dbReference type="ChEBI" id="CHEBI:58349"/>
    </ligand>
</feature>
<dbReference type="InterPro" id="IPR000304">
    <property type="entry name" value="Pyrroline-COOH_reductase"/>
</dbReference>
<dbReference type="AlphaFoldDB" id="A0A1F4T820"/>
<dbReference type="PROSITE" id="PS00521">
    <property type="entry name" value="P5CR"/>
    <property type="match status" value="1"/>
</dbReference>
<comment type="catalytic activity">
    <reaction evidence="5 8">
        <text>L-proline + NADP(+) = (S)-1-pyrroline-5-carboxylate + NADPH + 2 H(+)</text>
        <dbReference type="Rhea" id="RHEA:14109"/>
        <dbReference type="ChEBI" id="CHEBI:15378"/>
        <dbReference type="ChEBI" id="CHEBI:17388"/>
        <dbReference type="ChEBI" id="CHEBI:57783"/>
        <dbReference type="ChEBI" id="CHEBI:58349"/>
        <dbReference type="ChEBI" id="CHEBI:60039"/>
        <dbReference type="EC" id="1.5.1.2"/>
    </reaction>
</comment>
<reference evidence="11 12" key="1">
    <citation type="journal article" date="2016" name="Nat. Commun.">
        <title>Thousands of microbial genomes shed light on interconnected biogeochemical processes in an aquifer system.</title>
        <authorList>
            <person name="Anantharaman K."/>
            <person name="Brown C.T."/>
            <person name="Hug L.A."/>
            <person name="Sharon I."/>
            <person name="Castelle C.J."/>
            <person name="Probst A.J."/>
            <person name="Thomas B.C."/>
            <person name="Singh A."/>
            <person name="Wilkins M.J."/>
            <person name="Karaoz U."/>
            <person name="Brodie E.L."/>
            <person name="Williams K.H."/>
            <person name="Hubbard S.S."/>
            <person name="Banfield J.F."/>
        </authorList>
    </citation>
    <scope>NUCLEOTIDE SEQUENCE [LARGE SCALE GENOMIC DNA]</scope>
</reference>
<evidence type="ECO:0000259" key="10">
    <source>
        <dbReference type="Pfam" id="PF14748"/>
    </source>
</evidence>
<evidence type="ECO:0000256" key="8">
    <source>
        <dbReference type="RuleBase" id="RU003903"/>
    </source>
</evidence>
<keyword evidence="5" id="KW-0963">Cytoplasm</keyword>
<dbReference type="Pfam" id="PF14748">
    <property type="entry name" value="P5CR_dimer"/>
    <property type="match status" value="1"/>
</dbReference>
<evidence type="ECO:0000256" key="1">
    <source>
        <dbReference type="ARBA" id="ARBA00005525"/>
    </source>
</evidence>
<feature type="domain" description="Pyrroline-5-carboxylate reductase catalytic N-terminal" evidence="9">
    <location>
        <begin position="2"/>
        <end position="89"/>
    </location>
</feature>
<organism evidence="11 12">
    <name type="scientific">candidate division WOR-1 bacterium RIFOXYC12_FULL_54_18</name>
    <dbReference type="NCBI Taxonomy" id="1802584"/>
    <lineage>
        <taxon>Bacteria</taxon>
        <taxon>Bacillati</taxon>
        <taxon>Saganbacteria</taxon>
    </lineage>
</organism>
<dbReference type="UniPathway" id="UPA00098">
    <property type="reaction ID" value="UER00361"/>
</dbReference>
<feature type="domain" description="Pyrroline-5-carboxylate reductase dimerisation" evidence="10">
    <location>
        <begin position="151"/>
        <end position="253"/>
    </location>
</feature>
<dbReference type="InterPro" id="IPR029036">
    <property type="entry name" value="P5CR_dimer"/>
</dbReference>
<dbReference type="InterPro" id="IPR036291">
    <property type="entry name" value="NAD(P)-bd_dom_sf"/>
</dbReference>
<feature type="binding site" evidence="7">
    <location>
        <begin position="62"/>
        <end position="65"/>
    </location>
    <ligand>
        <name>NADP(+)</name>
        <dbReference type="ChEBI" id="CHEBI:58349"/>
    </ligand>
</feature>
<evidence type="ECO:0000256" key="6">
    <source>
        <dbReference type="NCBIfam" id="TIGR00112"/>
    </source>
</evidence>
<dbReference type="InterPro" id="IPR028939">
    <property type="entry name" value="P5C_Rdtase_cat_N"/>
</dbReference>
<dbReference type="GO" id="GO:0055129">
    <property type="term" value="P:L-proline biosynthetic process"/>
    <property type="evidence" value="ECO:0007669"/>
    <property type="project" value="UniProtKB-UniRule"/>
</dbReference>
<evidence type="ECO:0000313" key="12">
    <source>
        <dbReference type="Proteomes" id="UP000178602"/>
    </source>
</evidence>
<feature type="binding site" evidence="7">
    <location>
        <position position="49"/>
    </location>
    <ligand>
        <name>NADPH</name>
        <dbReference type="ChEBI" id="CHEBI:57783"/>
    </ligand>
</feature>
<keyword evidence="5 8" id="KW-0641">Proline biosynthesis</keyword>
<evidence type="ECO:0000256" key="4">
    <source>
        <dbReference type="ARBA" id="ARBA00058118"/>
    </source>
</evidence>
<comment type="subcellular location">
    <subcellularLocation>
        <location evidence="5">Cytoplasm</location>
    </subcellularLocation>
</comment>
<dbReference type="InterPro" id="IPR053790">
    <property type="entry name" value="P5CR-like_CS"/>
</dbReference>
<dbReference type="EMBL" id="MEUG01000001">
    <property type="protein sequence ID" value="OGC28649.1"/>
    <property type="molecule type" value="Genomic_DNA"/>
</dbReference>
<dbReference type="SUPFAM" id="SSF48179">
    <property type="entry name" value="6-phosphogluconate dehydrogenase C-terminal domain-like"/>
    <property type="match status" value="1"/>
</dbReference>
<protein>
    <recommendedName>
        <fullName evidence="5 6">Pyrroline-5-carboxylate reductase</fullName>
        <shortName evidence="5">P5C reductase</shortName>
        <shortName evidence="5">P5CR</shortName>
        <ecNumber evidence="5 6">1.5.1.2</ecNumber>
    </recommendedName>
    <alternativeName>
        <fullName evidence="5">PCA reductase</fullName>
    </alternativeName>
</protein>
<dbReference type="EC" id="1.5.1.2" evidence="5 6"/>
<comment type="pathway">
    <text evidence="5 8">Amino-acid biosynthesis; L-proline biosynthesis; L-proline from L-glutamate 5-semialdehyde: step 1/1.</text>
</comment>
<keyword evidence="2 5" id="KW-0521">NADP</keyword>
<dbReference type="Gene3D" id="1.10.3730.10">
    <property type="entry name" value="ProC C-terminal domain-like"/>
    <property type="match status" value="1"/>
</dbReference>
<accession>A0A1F4T820</accession>
<dbReference type="PANTHER" id="PTHR11645:SF0">
    <property type="entry name" value="PYRROLINE-5-CARBOXYLATE REDUCTASE 3"/>
    <property type="match status" value="1"/>
</dbReference>
<dbReference type="Proteomes" id="UP000178602">
    <property type="component" value="Unassembled WGS sequence"/>
</dbReference>
<keyword evidence="3 5" id="KW-0560">Oxidoreductase</keyword>
<comment type="similarity">
    <text evidence="1 5 8">Belongs to the pyrroline-5-carboxylate reductase family.</text>
</comment>
<dbReference type="Gene3D" id="3.40.50.720">
    <property type="entry name" value="NAD(P)-binding Rossmann-like Domain"/>
    <property type="match status" value="1"/>
</dbReference>
<name>A0A1F4T820_UNCSA</name>
<dbReference type="SUPFAM" id="SSF51735">
    <property type="entry name" value="NAD(P)-binding Rossmann-fold domains"/>
    <property type="match status" value="1"/>
</dbReference>
<sequence length="261" mass="27614">MKIAFIGSGKMAEALIARLPSRQVIISDIDRGRLEYLKKKYSVAIAADNKQAWDAADVVVLAVKPQQISVILEELKGRKKKLVVSIAAGIPLSYLRKRLSGSPVVRVMPNNPCLIGAGISALVKGSGVTPGQFKQVENIFKLVGETVVVPEKWLDAVTGLSGSGPAYVYVVMEALIEGGKKNGLPVALAKKLALQTVYGSAKAALMSGIEPGGLREMVTSPGGTTMEGLAVLKDRKVFDAFASAVSAASRKSKLLGRQWAN</sequence>
<dbReference type="Pfam" id="PF03807">
    <property type="entry name" value="F420_oxidored"/>
    <property type="match status" value="1"/>
</dbReference>
<proteinExistence type="inferred from homology"/>
<comment type="function">
    <text evidence="4 5">Catalyzes the reduction of 1-pyrroline-5-carboxylate (PCA) to L-proline.</text>
</comment>
<evidence type="ECO:0000313" key="11">
    <source>
        <dbReference type="EMBL" id="OGC28649.1"/>
    </source>
</evidence>
<evidence type="ECO:0000256" key="5">
    <source>
        <dbReference type="HAMAP-Rule" id="MF_01925"/>
    </source>
</evidence>
<evidence type="ECO:0000256" key="2">
    <source>
        <dbReference type="ARBA" id="ARBA00022857"/>
    </source>
</evidence>
<comment type="caution">
    <text evidence="11">The sequence shown here is derived from an EMBL/GenBank/DDBJ whole genome shotgun (WGS) entry which is preliminary data.</text>
</comment>
<dbReference type="InterPro" id="IPR008927">
    <property type="entry name" value="6-PGluconate_DH-like_C_sf"/>
</dbReference>
<evidence type="ECO:0000256" key="7">
    <source>
        <dbReference type="PIRSR" id="PIRSR000193-1"/>
    </source>
</evidence>
<dbReference type="HAMAP" id="MF_01925">
    <property type="entry name" value="P5C_reductase"/>
    <property type="match status" value="1"/>
</dbReference>